<evidence type="ECO:0000313" key="3">
    <source>
        <dbReference type="Proteomes" id="UP000078463"/>
    </source>
</evidence>
<keyword evidence="3" id="KW-1185">Reference proteome</keyword>
<dbReference type="Proteomes" id="UP000078463">
    <property type="component" value="Chromosome"/>
</dbReference>
<sequence>MKWIVFTFLKWVGVSIFLLTATVTHAAEYLSGPADYIYSPRVEEGEREIDTKFGTQTPRTAGDPRQSGASIGFGYGVTSWWFTEIYGKNTWDGNNSQFDAIEWENKFQLTETGKYFVDVGFLLELERPQNRNEGYEAKYGFLLQKDWNKWQANLNLLMQGHYTGTENQGTYFGYQGQLKYRLQPELELGAQLFSWLGQLNSWNTNQQQQTSVGPAIFGKTKLGRKEALVYNFAYLWGTTTASPKNTIRMQVEYEF</sequence>
<accession>A0A191UHD8</accession>
<dbReference type="STRING" id="1743168.A8O14_10300"/>
<dbReference type="AlphaFoldDB" id="A0A191UHD8"/>
<protein>
    <recommendedName>
        <fullName evidence="4">Outer membrane protein beta-barrel domain-containing protein</fullName>
    </recommendedName>
</protein>
<feature type="signal peptide" evidence="1">
    <location>
        <begin position="1"/>
        <end position="26"/>
    </location>
</feature>
<evidence type="ECO:0000313" key="2">
    <source>
        <dbReference type="EMBL" id="ANJ00430.1"/>
    </source>
</evidence>
<reference evidence="3" key="1">
    <citation type="submission" date="2016-05" db="EMBL/GenBank/DDBJ databases">
        <title>Polynucleobacter sp. QLW-P1FAT50C-4 genome.</title>
        <authorList>
            <person name="Hahn M.W."/>
        </authorList>
    </citation>
    <scope>NUCLEOTIDE SEQUENCE [LARGE SCALE GENOMIC DNA]</scope>
    <source>
        <strain evidence="3">QLW-P1FAT50C-4</strain>
    </source>
</reference>
<name>A0A191UHD8_9BURK</name>
<evidence type="ECO:0000256" key="1">
    <source>
        <dbReference type="SAM" id="SignalP"/>
    </source>
</evidence>
<organism evidence="2 3">
    <name type="scientific">Polynucleobacter wuianus</name>
    <dbReference type="NCBI Taxonomy" id="1743168"/>
    <lineage>
        <taxon>Bacteria</taxon>
        <taxon>Pseudomonadati</taxon>
        <taxon>Pseudomonadota</taxon>
        <taxon>Betaproteobacteria</taxon>
        <taxon>Burkholderiales</taxon>
        <taxon>Burkholderiaceae</taxon>
        <taxon>Polynucleobacter</taxon>
    </lineage>
</organism>
<evidence type="ECO:0008006" key="4">
    <source>
        <dbReference type="Google" id="ProtNLM"/>
    </source>
</evidence>
<dbReference type="KEGG" id="pwu:A8O14_10300"/>
<dbReference type="EMBL" id="CP015922">
    <property type="protein sequence ID" value="ANJ00430.1"/>
    <property type="molecule type" value="Genomic_DNA"/>
</dbReference>
<feature type="chain" id="PRO_5008248126" description="Outer membrane protein beta-barrel domain-containing protein" evidence="1">
    <location>
        <begin position="27"/>
        <end position="255"/>
    </location>
</feature>
<keyword evidence="1" id="KW-0732">Signal</keyword>
<proteinExistence type="predicted"/>
<gene>
    <name evidence="2" type="ORF">A8O14_10300</name>
</gene>
<dbReference type="RefSeq" id="WP_068949426.1">
    <property type="nucleotide sequence ID" value="NZ_CP015922.1"/>
</dbReference>